<feature type="coiled-coil region" evidence="1">
    <location>
        <begin position="603"/>
        <end position="637"/>
    </location>
</feature>
<dbReference type="RefSeq" id="WP_119432206.1">
    <property type="nucleotide sequence ID" value="NZ_QWGE01000003.1"/>
</dbReference>
<gene>
    <name evidence="2" type="ORF">D1627_10570</name>
</gene>
<keyword evidence="1" id="KW-0175">Coiled coil</keyword>
<comment type="caution">
    <text evidence="2">The sequence shown here is derived from an EMBL/GenBank/DDBJ whole genome shotgun (WGS) entry which is preliminary data.</text>
</comment>
<reference evidence="3" key="1">
    <citation type="submission" date="2018-08" db="EMBL/GenBank/DDBJ databases">
        <title>Mucilaginibacter sp. MYSH2.</title>
        <authorList>
            <person name="Seo T."/>
        </authorList>
    </citation>
    <scope>NUCLEOTIDE SEQUENCE [LARGE SCALE GENOMIC DNA]</scope>
    <source>
        <strain evidence="3">KIRAN</strain>
    </source>
</reference>
<dbReference type="AlphaFoldDB" id="A0A399S4N6"/>
<evidence type="ECO:0000256" key="1">
    <source>
        <dbReference type="SAM" id="Coils"/>
    </source>
</evidence>
<accession>A0A399S4N6</accession>
<name>A0A399S4N6_9BACT</name>
<dbReference type="Pfam" id="PF12128">
    <property type="entry name" value="DUF3584"/>
    <property type="match status" value="1"/>
</dbReference>
<dbReference type="InterPro" id="IPR021979">
    <property type="entry name" value="DUF3584"/>
</dbReference>
<keyword evidence="2" id="KW-0547">Nucleotide-binding</keyword>
<dbReference type="Proteomes" id="UP000266005">
    <property type="component" value="Unassembled WGS sequence"/>
</dbReference>
<dbReference type="EMBL" id="QWGE01000003">
    <property type="protein sequence ID" value="RIJ37549.1"/>
    <property type="molecule type" value="Genomic_DNA"/>
</dbReference>
<protein>
    <submittedName>
        <fullName evidence="2">ATP-binding protein</fullName>
    </submittedName>
</protein>
<feature type="coiled-coil region" evidence="1">
    <location>
        <begin position="682"/>
        <end position="802"/>
    </location>
</feature>
<proteinExistence type="predicted"/>
<keyword evidence="3" id="KW-1185">Reference proteome</keyword>
<evidence type="ECO:0000313" key="3">
    <source>
        <dbReference type="Proteomes" id="UP000266005"/>
    </source>
</evidence>
<organism evidence="2 3">
    <name type="scientific">Pontibacter oryzae</name>
    <dbReference type="NCBI Taxonomy" id="2304593"/>
    <lineage>
        <taxon>Bacteria</taxon>
        <taxon>Pseudomonadati</taxon>
        <taxon>Bacteroidota</taxon>
        <taxon>Cytophagia</taxon>
        <taxon>Cytophagales</taxon>
        <taxon>Hymenobacteraceae</taxon>
        <taxon>Pontibacter</taxon>
    </lineage>
</organism>
<dbReference type="GO" id="GO:0005524">
    <property type="term" value="F:ATP binding"/>
    <property type="evidence" value="ECO:0007669"/>
    <property type="project" value="UniProtKB-KW"/>
</dbReference>
<sequence length="1225" mass="142002">MRYLNKIVFVNSANVYYAEINLDGNVHFIGTQGVGKSTALRAILFFYNADKQKLGIEKGKRSFDEYYFPFGNSYIVYEVVRETGPFCVLAFKSQGRVAFRFIEGAFDKSNFIGEDNKAMPWEQVRNTFPGYKYFSRKIERYEEYRDILYGNNKGLTAEFRKFAMLESRQYQNLPRTIQNVFMNSKLEAEFIKQTIIMSLNEEDAKVDLDQYAFHLRDFEEQLADISKWSTKNRVGEIVVRLLADRITRNYTDICYLKKEKVEIAELLIAVQKHVEIALPNELKHLEEESIKFAAAQKRVSEADEKFQQKKSNIVTQITMLNSKLKEAKSKWEQYERINITSLISRVSRKQEWEQKKTALLEEKGLLSARFSEITNKYDALVKQVQIQLERFVNTKSNEKNLQQGNFYSFKEQIDKQYEVIVSGIERESEGILIGAREAISDKANQINTLNIRKRETELRPYFDKEITDTKKVIREAEQVMHAASIEVAGWKKQIELVQQQWDLDKTKHETECNAEKTNLLVEINSLNQKISAIAALLTDKKDSLYTWLQLHRPGWEKNIGKVIDEESILFHTGLSPTLSDFSKNSFYGVEIDLSEISRKVKSVADYESEKEQLALKIERMKVKISSIDNKKAQEQEKLKKKYQPEILALKDKISLREYEARKAGSEKDLATITLAEWHTKAKQTQSLELDAVKEAIKKAEDEKQLAVDHLAKAEKSLSTQVEAKKKEKQNKINLEQAELQQRLQQLDLDTKEKQKEAATRIAAIQEQNKKELDQEGADTNRLDQIETDLQHIKDELTFIENNRDQVADFNKDKRELFDFVDTFKADKKNYETRLIAEQQKHDQTKAKLQENVELLNLKLSGLQESCQQMQEDLNEFDRFQQTDVWLELRPDVLDIKKAMQPHKRLFELIRDLNDKSFSLISRMNNLRLDVNKFLSDFSLTNIFGFKTNLIDDKDYLGFANNLKEFIEEDKISEYERRTNEHFANLVRQIGKDTTDLVSKGKDIQSIITKINRDFEDRNFAGVIKSINLRLTESTNKIVILLQEIRAFSNDYANSLGAANLFSTDDSASNNKKAVSLLKSFANEIAGTKQHEINLSDTFELEFRIIENENDSGWVEKLANVGSEGTDILVKAMINIMLLNVFKDSASKRFKNFSLHCMMDEIGKLHPNNVKGILKFANDRNILLINSSPTSYNAMDYRYTYLLAKDSRNVTTVKKLVKNIPVNEAV</sequence>
<keyword evidence="2" id="KW-0067">ATP-binding</keyword>
<evidence type="ECO:0000313" key="2">
    <source>
        <dbReference type="EMBL" id="RIJ37549.1"/>
    </source>
</evidence>
<dbReference type="OrthoDB" id="9810371at2"/>
<feature type="coiled-coil region" evidence="1">
    <location>
        <begin position="827"/>
        <end position="872"/>
    </location>
</feature>